<dbReference type="EMBL" id="JRLZ01000015">
    <property type="protein sequence ID" value="KGO95266.1"/>
    <property type="molecule type" value="Genomic_DNA"/>
</dbReference>
<comment type="caution">
    <text evidence="6">The sequence shown here is derived from an EMBL/GenBank/DDBJ whole genome shotgun (WGS) entry which is preliminary data.</text>
</comment>
<feature type="chain" id="PRO_5004750452" description="Secretion system C-terminal sorting domain-containing protein" evidence="4">
    <location>
        <begin position="18"/>
        <end position="395"/>
    </location>
</feature>
<dbReference type="STRING" id="1107311.Q767_12460"/>
<evidence type="ECO:0000256" key="2">
    <source>
        <dbReference type="ARBA" id="ARBA00022729"/>
    </source>
</evidence>
<evidence type="ECO:0000313" key="7">
    <source>
        <dbReference type="Proteomes" id="UP000030149"/>
    </source>
</evidence>
<dbReference type="NCBIfam" id="TIGR04183">
    <property type="entry name" value="Por_Secre_tail"/>
    <property type="match status" value="1"/>
</dbReference>
<dbReference type="PANTHER" id="PTHR47566:SF1">
    <property type="entry name" value="PROTEIN NUD1"/>
    <property type="match status" value="1"/>
</dbReference>
<evidence type="ECO:0000313" key="6">
    <source>
        <dbReference type="EMBL" id="KGO95266.1"/>
    </source>
</evidence>
<sequence>MKKVLLILLAAPQLLIAQTTLIPDANFEQKLVALGIDNVVNGSVLTASAAAVTDLDVSASNISNLTGIEAFTSLTYLNCGDNHLSNLNVTPILTLQELECYGNTLTTLNLTANTSLHYLDAYSNQISSLDVTHNPGLQYLGLDENNLTSLNVTLNTNLQELHVGSNLLTSIDISHNAALTQLVAYGNNLSSINISANPALEVLKLGLNQITSIDLTHAVNLKELRINNNLLTTLSIAQSPLLTQINCQGNRLTSLDLRNGNNINFILTNNGAQFNQGLSCISVDNPAYSSTNWGINFHETATYSANCLLSTDSPLLQMIAIYPNPSNGKIFINTPDLIKIDTITVSDLNGRIIKQVKPNGISEQTELDLTGVNQGVYFASIESDKGKLNTKIILK</sequence>
<dbReference type="InterPro" id="IPR032675">
    <property type="entry name" value="LRR_dom_sf"/>
</dbReference>
<dbReference type="InterPro" id="IPR052574">
    <property type="entry name" value="CDIRP"/>
</dbReference>
<dbReference type="Gene3D" id="3.80.10.10">
    <property type="entry name" value="Ribonuclease Inhibitor"/>
    <property type="match status" value="1"/>
</dbReference>
<dbReference type="RefSeq" id="WP_023574625.1">
    <property type="nucleotide sequence ID" value="NZ_AVCS01000024.1"/>
</dbReference>
<feature type="signal peptide" evidence="4">
    <location>
        <begin position="1"/>
        <end position="17"/>
    </location>
</feature>
<dbReference type="GO" id="GO:0035591">
    <property type="term" value="F:signaling adaptor activity"/>
    <property type="evidence" value="ECO:0007669"/>
    <property type="project" value="TreeGrafter"/>
</dbReference>
<gene>
    <name evidence="6" type="ORF">Q767_12460</name>
</gene>
<dbReference type="OrthoDB" id="8901262at2"/>
<accession>V6S3Y3</accession>
<reference evidence="7" key="1">
    <citation type="submission" date="2013-09" db="EMBL/GenBank/DDBJ databases">
        <authorList>
            <person name="Zeng Z."/>
            <person name="Chen C."/>
        </authorList>
    </citation>
    <scope>NUCLEOTIDE SEQUENCE [LARGE SCALE GENOMIC DNA]</scope>
    <source>
        <strain evidence="7">DK69</strain>
    </source>
</reference>
<dbReference type="PANTHER" id="PTHR47566">
    <property type="match status" value="1"/>
</dbReference>
<proteinExistence type="predicted"/>
<evidence type="ECO:0000256" key="1">
    <source>
        <dbReference type="ARBA" id="ARBA00022614"/>
    </source>
</evidence>
<dbReference type="eggNOG" id="COG4886">
    <property type="taxonomic scope" value="Bacteria"/>
</dbReference>
<evidence type="ECO:0000259" key="5">
    <source>
        <dbReference type="Pfam" id="PF18962"/>
    </source>
</evidence>
<organism evidence="6 7">
    <name type="scientific">Flavobacterium enshiense DK69</name>
    <dbReference type="NCBI Taxonomy" id="1107311"/>
    <lineage>
        <taxon>Bacteria</taxon>
        <taxon>Pseudomonadati</taxon>
        <taxon>Bacteroidota</taxon>
        <taxon>Flavobacteriia</taxon>
        <taxon>Flavobacteriales</taxon>
        <taxon>Flavobacteriaceae</taxon>
        <taxon>Flavobacterium</taxon>
    </lineage>
</organism>
<dbReference type="AlphaFoldDB" id="V6S3Y3"/>
<dbReference type="InterPro" id="IPR026444">
    <property type="entry name" value="Secre_tail"/>
</dbReference>
<name>V6S3Y3_9FLAO</name>
<keyword evidence="2 4" id="KW-0732">Signal</keyword>
<reference evidence="6 7" key="2">
    <citation type="journal article" date="2015" name="Stand. Genomic Sci.">
        <title>High quality draft genomic sequence of Flavobacterium enshiense DK69(T) and comparison among Flavobacterium genomes.</title>
        <authorList>
            <person name="Zeng Z."/>
            <person name="Chen C."/>
            <person name="Du H."/>
            <person name="Wang G."/>
            <person name="Li M."/>
        </authorList>
    </citation>
    <scope>NUCLEOTIDE SEQUENCE [LARGE SCALE GENOMIC DNA]</scope>
    <source>
        <strain evidence="6 7">DK69</strain>
    </source>
</reference>
<dbReference type="SUPFAM" id="SSF52058">
    <property type="entry name" value="L domain-like"/>
    <property type="match status" value="1"/>
</dbReference>
<evidence type="ECO:0000256" key="3">
    <source>
        <dbReference type="ARBA" id="ARBA00022737"/>
    </source>
</evidence>
<dbReference type="Pfam" id="PF18962">
    <property type="entry name" value="Por_Secre_tail"/>
    <property type="match status" value="1"/>
</dbReference>
<evidence type="ECO:0000256" key="4">
    <source>
        <dbReference type="SAM" id="SignalP"/>
    </source>
</evidence>
<keyword evidence="7" id="KW-1185">Reference proteome</keyword>
<keyword evidence="1" id="KW-0433">Leucine-rich repeat</keyword>
<protein>
    <recommendedName>
        <fullName evidence="5">Secretion system C-terminal sorting domain-containing protein</fullName>
    </recommendedName>
</protein>
<dbReference type="PATRIC" id="fig|1107311.3.peg.2626"/>
<feature type="domain" description="Secretion system C-terminal sorting" evidence="5">
    <location>
        <begin position="321"/>
        <end position="393"/>
    </location>
</feature>
<keyword evidence="3" id="KW-0677">Repeat</keyword>
<dbReference type="Proteomes" id="UP000030149">
    <property type="component" value="Unassembled WGS sequence"/>
</dbReference>